<evidence type="ECO:0000313" key="8">
    <source>
        <dbReference type="EMBL" id="TWI91598.1"/>
    </source>
</evidence>
<gene>
    <name evidence="8" type="ORF">LX66_0972</name>
</gene>
<keyword evidence="1" id="KW-0678">Repressor</keyword>
<dbReference type="AlphaFoldDB" id="A0A562TE95"/>
<evidence type="ECO:0000256" key="5">
    <source>
        <dbReference type="PROSITE-ProRule" id="PRU00335"/>
    </source>
</evidence>
<evidence type="ECO:0000256" key="2">
    <source>
        <dbReference type="ARBA" id="ARBA00023015"/>
    </source>
</evidence>
<feature type="domain" description="HTH tetR-type" evidence="7">
    <location>
        <begin position="1"/>
        <end position="61"/>
    </location>
</feature>
<dbReference type="SUPFAM" id="SSF48498">
    <property type="entry name" value="Tetracyclin repressor-like, C-terminal domain"/>
    <property type="match status" value="1"/>
</dbReference>
<keyword evidence="2" id="KW-0805">Transcription regulation</keyword>
<keyword evidence="4" id="KW-0804">Transcription</keyword>
<dbReference type="EMBL" id="VLLG01000002">
    <property type="protein sequence ID" value="TWI91598.1"/>
    <property type="molecule type" value="Genomic_DNA"/>
</dbReference>
<keyword evidence="6" id="KW-0175">Coiled coil</keyword>
<comment type="caution">
    <text evidence="8">The sequence shown here is derived from an EMBL/GenBank/DDBJ whole genome shotgun (WGS) entry which is preliminary data.</text>
</comment>
<feature type="DNA-binding region" description="H-T-H motif" evidence="5">
    <location>
        <begin position="24"/>
        <end position="43"/>
    </location>
</feature>
<evidence type="ECO:0000259" key="7">
    <source>
        <dbReference type="PROSITE" id="PS50977"/>
    </source>
</evidence>
<dbReference type="Gene3D" id="1.10.10.60">
    <property type="entry name" value="Homeodomain-like"/>
    <property type="match status" value="1"/>
</dbReference>
<dbReference type="Gene3D" id="1.10.357.10">
    <property type="entry name" value="Tetracycline Repressor, domain 2"/>
    <property type="match status" value="1"/>
</dbReference>
<dbReference type="PRINTS" id="PR00455">
    <property type="entry name" value="HTHTETR"/>
</dbReference>
<protein>
    <submittedName>
        <fullName evidence="8">TetR family transcriptional regulator</fullName>
    </submittedName>
</protein>
<evidence type="ECO:0000313" key="9">
    <source>
        <dbReference type="Proteomes" id="UP000316778"/>
    </source>
</evidence>
<dbReference type="Pfam" id="PF00440">
    <property type="entry name" value="TetR_N"/>
    <property type="match status" value="1"/>
</dbReference>
<dbReference type="RefSeq" id="WP_145710742.1">
    <property type="nucleotide sequence ID" value="NZ_BAAAFY010000001.1"/>
</dbReference>
<dbReference type="InterPro" id="IPR001647">
    <property type="entry name" value="HTH_TetR"/>
</dbReference>
<evidence type="ECO:0000256" key="6">
    <source>
        <dbReference type="SAM" id="Coils"/>
    </source>
</evidence>
<accession>A0A562TE95</accession>
<dbReference type="Proteomes" id="UP000316778">
    <property type="component" value="Unassembled WGS sequence"/>
</dbReference>
<dbReference type="PANTHER" id="PTHR30055">
    <property type="entry name" value="HTH-TYPE TRANSCRIPTIONAL REGULATOR RUTR"/>
    <property type="match status" value="1"/>
</dbReference>
<sequence>MTVRDRILDTALRMFRTYGIKSVTMFDISRECGISKKTVYEHFTDKAELVQEGIGTLLEMLTEQMSSARREAADAIDELMRTTRNIEVLGRTMNPVMLFEIQKYHPQAAQAIAQFKREGVLQHIRENLERGIAEGWYRSNLNMDIIARMRQLQLESAFDPSQYPAEQFDPHEVMQEITANYIMGIATLEGHKLAARYLQYKEENISTT</sequence>
<reference evidence="8 9" key="1">
    <citation type="journal article" date="2013" name="Stand. Genomic Sci.">
        <title>Genomic Encyclopedia of Type Strains, Phase I: The one thousand microbial genomes (KMG-I) project.</title>
        <authorList>
            <person name="Kyrpides N.C."/>
            <person name="Woyke T."/>
            <person name="Eisen J.A."/>
            <person name="Garrity G."/>
            <person name="Lilburn T.G."/>
            <person name="Beck B.J."/>
            <person name="Whitman W.B."/>
            <person name="Hugenholtz P."/>
            <person name="Klenk H.P."/>
        </authorList>
    </citation>
    <scope>NUCLEOTIDE SEQUENCE [LARGE SCALE GENOMIC DNA]</scope>
    <source>
        <strain evidence="8 9">DSM 13484</strain>
    </source>
</reference>
<dbReference type="InterPro" id="IPR009057">
    <property type="entry name" value="Homeodomain-like_sf"/>
</dbReference>
<evidence type="ECO:0000256" key="4">
    <source>
        <dbReference type="ARBA" id="ARBA00023163"/>
    </source>
</evidence>
<evidence type="ECO:0000256" key="3">
    <source>
        <dbReference type="ARBA" id="ARBA00023125"/>
    </source>
</evidence>
<feature type="coiled-coil region" evidence="6">
    <location>
        <begin position="58"/>
        <end position="85"/>
    </location>
</feature>
<organism evidence="8 9">
    <name type="scientific">Chitinophaga japonensis</name>
    <name type="common">Flexibacter japonensis</name>
    <dbReference type="NCBI Taxonomy" id="104662"/>
    <lineage>
        <taxon>Bacteria</taxon>
        <taxon>Pseudomonadati</taxon>
        <taxon>Bacteroidota</taxon>
        <taxon>Chitinophagia</taxon>
        <taxon>Chitinophagales</taxon>
        <taxon>Chitinophagaceae</taxon>
        <taxon>Chitinophaga</taxon>
    </lineage>
</organism>
<dbReference type="GO" id="GO:0003700">
    <property type="term" value="F:DNA-binding transcription factor activity"/>
    <property type="evidence" value="ECO:0007669"/>
    <property type="project" value="TreeGrafter"/>
</dbReference>
<dbReference type="InterPro" id="IPR050109">
    <property type="entry name" value="HTH-type_TetR-like_transc_reg"/>
</dbReference>
<proteinExistence type="predicted"/>
<keyword evidence="3 5" id="KW-0238">DNA-binding</keyword>
<evidence type="ECO:0000256" key="1">
    <source>
        <dbReference type="ARBA" id="ARBA00022491"/>
    </source>
</evidence>
<dbReference type="InterPro" id="IPR036271">
    <property type="entry name" value="Tet_transcr_reg_TetR-rel_C_sf"/>
</dbReference>
<dbReference type="SUPFAM" id="SSF46689">
    <property type="entry name" value="Homeodomain-like"/>
    <property type="match status" value="1"/>
</dbReference>
<name>A0A562TE95_CHIJA</name>
<dbReference type="OrthoDB" id="881297at2"/>
<dbReference type="PANTHER" id="PTHR30055:SF175">
    <property type="entry name" value="HTH-TYPE TRANSCRIPTIONAL REPRESSOR KSTR2"/>
    <property type="match status" value="1"/>
</dbReference>
<dbReference type="GO" id="GO:0000976">
    <property type="term" value="F:transcription cis-regulatory region binding"/>
    <property type="evidence" value="ECO:0007669"/>
    <property type="project" value="TreeGrafter"/>
</dbReference>
<dbReference type="PROSITE" id="PS50977">
    <property type="entry name" value="HTH_TETR_2"/>
    <property type="match status" value="1"/>
</dbReference>
<keyword evidence="9" id="KW-1185">Reference proteome</keyword>